<dbReference type="EMBL" id="CAJNOM010000128">
    <property type="protein sequence ID" value="CAF1102552.1"/>
    <property type="molecule type" value="Genomic_DNA"/>
</dbReference>
<name>A0A814JMS4_9BILA</name>
<dbReference type="Proteomes" id="UP000663832">
    <property type="component" value="Unassembled WGS sequence"/>
</dbReference>
<evidence type="ECO:0000256" key="1">
    <source>
        <dbReference type="ARBA" id="ARBA00004167"/>
    </source>
</evidence>
<evidence type="ECO:0000313" key="9">
    <source>
        <dbReference type="EMBL" id="CAF1102552.1"/>
    </source>
</evidence>
<keyword evidence="2" id="KW-0812">Transmembrane</keyword>
<protein>
    <submittedName>
        <fullName evidence="8">Uncharacterized protein</fullName>
    </submittedName>
</protein>
<keyword evidence="10" id="KW-1185">Reference proteome</keyword>
<evidence type="ECO:0000256" key="7">
    <source>
        <dbReference type="PROSITE-ProRule" id="PRU00124"/>
    </source>
</evidence>
<evidence type="ECO:0000256" key="4">
    <source>
        <dbReference type="ARBA" id="ARBA00022989"/>
    </source>
</evidence>
<proteinExistence type="predicted"/>
<dbReference type="GO" id="GO:0005886">
    <property type="term" value="C:plasma membrane"/>
    <property type="evidence" value="ECO:0007669"/>
    <property type="project" value="TreeGrafter"/>
</dbReference>
<comment type="subcellular location">
    <subcellularLocation>
        <location evidence="1">Membrane</location>
        <topology evidence="1">Single-pass membrane protein</topology>
    </subcellularLocation>
</comment>
<gene>
    <name evidence="8" type="ORF">BJG266_LOCUS17972</name>
    <name evidence="9" type="ORF">QVE165_LOCUS20380</name>
</gene>
<dbReference type="InterPro" id="IPR002172">
    <property type="entry name" value="LDrepeatLR_classA_rpt"/>
</dbReference>
<evidence type="ECO:0000313" key="8">
    <source>
        <dbReference type="EMBL" id="CAF1039274.1"/>
    </source>
</evidence>
<dbReference type="InterPro" id="IPR050685">
    <property type="entry name" value="LDLR"/>
</dbReference>
<dbReference type="EMBL" id="CAJNOI010000090">
    <property type="protein sequence ID" value="CAF1039274.1"/>
    <property type="molecule type" value="Genomic_DNA"/>
</dbReference>
<dbReference type="PANTHER" id="PTHR24270">
    <property type="entry name" value="LOW-DENSITY LIPOPROTEIN RECEPTOR-RELATED"/>
    <property type="match status" value="1"/>
</dbReference>
<dbReference type="GO" id="GO:0016192">
    <property type="term" value="P:vesicle-mediated transport"/>
    <property type="evidence" value="ECO:0007669"/>
    <property type="project" value="UniProtKB-ARBA"/>
</dbReference>
<dbReference type="AlphaFoldDB" id="A0A814JMS4"/>
<evidence type="ECO:0000313" key="11">
    <source>
        <dbReference type="Proteomes" id="UP000663877"/>
    </source>
</evidence>
<accession>A0A814JMS4</accession>
<keyword evidence="4" id="KW-1133">Transmembrane helix</keyword>
<dbReference type="PANTHER" id="PTHR24270:SF62">
    <property type="entry name" value="LOW-DENSITY LIPOPROTEIN RECEPTOR-RELATED PROTEIN 2"/>
    <property type="match status" value="1"/>
</dbReference>
<evidence type="ECO:0000256" key="2">
    <source>
        <dbReference type="ARBA" id="ARBA00022692"/>
    </source>
</evidence>
<keyword evidence="6" id="KW-1015">Disulfide bond</keyword>
<dbReference type="PROSITE" id="PS50068">
    <property type="entry name" value="LDLRA_2"/>
    <property type="match status" value="2"/>
</dbReference>
<evidence type="ECO:0000313" key="10">
    <source>
        <dbReference type="Proteomes" id="UP000663832"/>
    </source>
</evidence>
<evidence type="ECO:0000256" key="3">
    <source>
        <dbReference type="ARBA" id="ARBA00022737"/>
    </source>
</evidence>
<dbReference type="InterPro" id="IPR036055">
    <property type="entry name" value="LDL_receptor-like_sf"/>
</dbReference>
<keyword evidence="5" id="KW-0472">Membrane</keyword>
<comment type="caution">
    <text evidence="8">The sequence shown here is derived from an EMBL/GenBank/DDBJ whole genome shotgun (WGS) entry which is preliminary data.</text>
</comment>
<evidence type="ECO:0000256" key="6">
    <source>
        <dbReference type="ARBA" id="ARBA00023157"/>
    </source>
</evidence>
<keyword evidence="3" id="KW-0677">Repeat</keyword>
<dbReference type="SMART" id="SM00192">
    <property type="entry name" value="LDLa"/>
    <property type="match status" value="6"/>
</dbReference>
<dbReference type="Gene3D" id="4.10.400.10">
    <property type="entry name" value="Low-density Lipoprotein Receptor"/>
    <property type="match status" value="1"/>
</dbReference>
<dbReference type="PRINTS" id="PR00261">
    <property type="entry name" value="LDLRECEPTOR"/>
</dbReference>
<sequence length="548" mass="62938">MFNVLTLHSFADILKSIYREKKIFPDLQFDITNGTCYTHLKCDRGPQPLCLDWREVCDGKIDCLNGSQDETEILCSEFEKTECSADQYRCRNGMQCIPGDFYRDAMFSPDCLDRTDEIIFRMPSNYPLQCQGDVAFRCEETMCTHPNEEVCGYGVCSDICSENTPGIRRTQALVSREANMHLQDNCWHAIICLLEIEFLVKDQDCECRNEVCVLLLEQHCLYDTLPFPLLPIAYGHVRLVYSLSIRQILKECTSVACRRRLKTPDYICYRLDLCPLLTDSLIALGKDLLNDSTLQCYRTDDIFDIFMTHNANTWLALVKLTTQLVATCLTHVSENASKDDEFSLSTNSSHSTLYRCIGMNKYISKNRLLDGTYDCYFRDDEDKNNHKEICSYKYRYKCAGMNDICISSINILDGKSDCPLDDDEKQIRPIHFTLLCDGFVSREAAPDDPEKETDESNCEEWSCNNQYTRCDGQWQCDNGEDETNCPGSPCSPNHHLCISINTFELICLPLALTNNGIIDCFGASDERSFCREEYPSLMPLHRYRCNDK</sequence>
<reference evidence="8" key="1">
    <citation type="submission" date="2021-02" db="EMBL/GenBank/DDBJ databases">
        <authorList>
            <person name="Nowell W R."/>
        </authorList>
    </citation>
    <scope>NUCLEOTIDE SEQUENCE</scope>
</reference>
<organism evidence="8 11">
    <name type="scientific">Adineta steineri</name>
    <dbReference type="NCBI Taxonomy" id="433720"/>
    <lineage>
        <taxon>Eukaryota</taxon>
        <taxon>Metazoa</taxon>
        <taxon>Spiralia</taxon>
        <taxon>Gnathifera</taxon>
        <taxon>Rotifera</taxon>
        <taxon>Eurotatoria</taxon>
        <taxon>Bdelloidea</taxon>
        <taxon>Adinetida</taxon>
        <taxon>Adinetidae</taxon>
        <taxon>Adineta</taxon>
    </lineage>
</organism>
<comment type="caution">
    <text evidence="7">Lacks conserved residue(s) required for the propagation of feature annotation.</text>
</comment>
<dbReference type="OrthoDB" id="6744641at2759"/>
<evidence type="ECO:0000256" key="5">
    <source>
        <dbReference type="ARBA" id="ARBA00023136"/>
    </source>
</evidence>
<dbReference type="Proteomes" id="UP000663877">
    <property type="component" value="Unassembled WGS sequence"/>
</dbReference>